<dbReference type="SUPFAM" id="SSF55729">
    <property type="entry name" value="Acyl-CoA N-acyltransferases (Nat)"/>
    <property type="match status" value="1"/>
</dbReference>
<reference evidence="2 3" key="1">
    <citation type="submission" date="2023-11" db="EMBL/GenBank/DDBJ databases">
        <title>Analysis of the Genomes of Mucilaginibacter gossypii cycad 4 and M. sabulilitoris SNA2: microbes with the potential for plant growth promotion.</title>
        <authorList>
            <person name="Hirsch A.M."/>
            <person name="Humm E."/>
            <person name="Rubbi M."/>
            <person name="Del Vecchio G."/>
            <person name="Ha S.M."/>
            <person name="Pellegrini M."/>
            <person name="Gunsalus R.P."/>
        </authorList>
    </citation>
    <scope>NUCLEOTIDE SEQUENCE [LARGE SCALE GENOMIC DNA]</scope>
    <source>
        <strain evidence="2 3">SNA2</strain>
    </source>
</reference>
<dbReference type="Pfam" id="PF00583">
    <property type="entry name" value="Acetyltransf_1"/>
    <property type="match status" value="1"/>
</dbReference>
<organism evidence="2 3">
    <name type="scientific">Mucilaginibacter sabulilitoris</name>
    <dbReference type="NCBI Taxonomy" id="1173583"/>
    <lineage>
        <taxon>Bacteria</taxon>
        <taxon>Pseudomonadati</taxon>
        <taxon>Bacteroidota</taxon>
        <taxon>Sphingobacteriia</taxon>
        <taxon>Sphingobacteriales</taxon>
        <taxon>Sphingobacteriaceae</taxon>
        <taxon>Mucilaginibacter</taxon>
    </lineage>
</organism>
<dbReference type="Proteomes" id="UP001324380">
    <property type="component" value="Chromosome"/>
</dbReference>
<dbReference type="Gene3D" id="3.40.630.30">
    <property type="match status" value="1"/>
</dbReference>
<dbReference type="InterPro" id="IPR000182">
    <property type="entry name" value="GNAT_dom"/>
</dbReference>
<evidence type="ECO:0000313" key="3">
    <source>
        <dbReference type="Proteomes" id="UP001324380"/>
    </source>
</evidence>
<accession>A0ABZ0TEC6</accession>
<proteinExistence type="predicted"/>
<dbReference type="InterPro" id="IPR016181">
    <property type="entry name" value="Acyl_CoA_acyltransferase"/>
</dbReference>
<name>A0ABZ0TEC6_9SPHI</name>
<evidence type="ECO:0000259" key="1">
    <source>
        <dbReference type="PROSITE" id="PS51186"/>
    </source>
</evidence>
<feature type="domain" description="N-acetyltransferase" evidence="1">
    <location>
        <begin position="1"/>
        <end position="136"/>
    </location>
</feature>
<sequence length="136" mass="15494">MRSEIYNLMLPLLDDPSGMYAMDDLNAYVDKIMQKACVISVMEEGVLQGFLAYYANDHVNKVAFLSMVVISPSVRKMGYGRRLVDFFIADLVLKGFKKCLTEVREDNIKAQNICKRVGFSCIGKKDKYLVMEKMLS</sequence>
<evidence type="ECO:0000313" key="2">
    <source>
        <dbReference type="EMBL" id="WPU91089.1"/>
    </source>
</evidence>
<dbReference type="PROSITE" id="PS51186">
    <property type="entry name" value="GNAT"/>
    <property type="match status" value="1"/>
</dbReference>
<dbReference type="EMBL" id="CP139558">
    <property type="protein sequence ID" value="WPU91089.1"/>
    <property type="molecule type" value="Genomic_DNA"/>
</dbReference>
<keyword evidence="3" id="KW-1185">Reference proteome</keyword>
<dbReference type="RefSeq" id="WP_321560257.1">
    <property type="nucleotide sequence ID" value="NZ_CP139558.1"/>
</dbReference>
<protein>
    <submittedName>
        <fullName evidence="2">GNAT family N-acetyltransferase</fullName>
    </submittedName>
</protein>
<gene>
    <name evidence="2" type="ORF">SNE25_17355</name>
</gene>
<dbReference type="CDD" id="cd04301">
    <property type="entry name" value="NAT_SF"/>
    <property type="match status" value="1"/>
</dbReference>